<organism evidence="1 2">
    <name type="scientific">Limnoraphis robusta CS-951</name>
    <dbReference type="NCBI Taxonomy" id="1637645"/>
    <lineage>
        <taxon>Bacteria</taxon>
        <taxon>Bacillati</taxon>
        <taxon>Cyanobacteriota</taxon>
        <taxon>Cyanophyceae</taxon>
        <taxon>Oscillatoriophycideae</taxon>
        <taxon>Oscillatoriales</taxon>
        <taxon>Sirenicapillariaceae</taxon>
        <taxon>Limnoraphis</taxon>
    </lineage>
</organism>
<proteinExistence type="predicted"/>
<evidence type="ECO:0000313" key="2">
    <source>
        <dbReference type="Proteomes" id="UP000033607"/>
    </source>
</evidence>
<dbReference type="EMBL" id="LATL02000186">
    <property type="protein sequence ID" value="KKD37016.1"/>
    <property type="molecule type" value="Genomic_DNA"/>
</dbReference>
<accession>A0A0F5YDR3</accession>
<dbReference type="Proteomes" id="UP000033607">
    <property type="component" value="Unassembled WGS sequence"/>
</dbReference>
<gene>
    <name evidence="1" type="ORF">WN50_16670</name>
</gene>
<evidence type="ECO:0000313" key="1">
    <source>
        <dbReference type="EMBL" id="KKD37016.1"/>
    </source>
</evidence>
<name>A0A0F5YDR3_9CYAN</name>
<protein>
    <submittedName>
        <fullName evidence="1">Uncharacterized protein</fullName>
    </submittedName>
</protein>
<dbReference type="PATRIC" id="fig|1637645.4.peg.3725"/>
<sequence length="77" mass="8387">MLHNQTAKKGDFVGAGSATISILINYLYKPALLHNQTVKKGDFVGAGSATISMLVNYLYKPATQPNISVFPRICQFI</sequence>
<dbReference type="AlphaFoldDB" id="A0A0F5YDR3"/>
<reference evidence="1 2" key="1">
    <citation type="submission" date="2015-06" db="EMBL/GenBank/DDBJ databases">
        <title>Draft genome assembly of filamentous brackish cyanobacterium Limnoraphis robusta strain CS-951.</title>
        <authorList>
            <person name="Willis A."/>
            <person name="Parks M."/>
            <person name="Burford M.A."/>
        </authorList>
    </citation>
    <scope>NUCLEOTIDE SEQUENCE [LARGE SCALE GENOMIC DNA]</scope>
    <source>
        <strain evidence="1 2">CS-951</strain>
    </source>
</reference>
<comment type="caution">
    <text evidence="1">The sequence shown here is derived from an EMBL/GenBank/DDBJ whole genome shotgun (WGS) entry which is preliminary data.</text>
</comment>